<comment type="caution">
    <text evidence="1">The sequence shown here is derived from an EMBL/GenBank/DDBJ whole genome shotgun (WGS) entry which is preliminary data.</text>
</comment>
<gene>
    <name evidence="1" type="ORF">Tsubulata_043013</name>
</gene>
<dbReference type="EMBL" id="JAKUCV010003961">
    <property type="protein sequence ID" value="KAJ4837030.1"/>
    <property type="molecule type" value="Genomic_DNA"/>
</dbReference>
<accession>A0A9Q0JDW4</accession>
<dbReference type="Proteomes" id="UP001141552">
    <property type="component" value="Unassembled WGS sequence"/>
</dbReference>
<reference evidence="1" key="1">
    <citation type="submission" date="2022-02" db="EMBL/GenBank/DDBJ databases">
        <authorList>
            <person name="Henning P.M."/>
            <person name="McCubbin A.G."/>
            <person name="Shore J.S."/>
        </authorList>
    </citation>
    <scope>NUCLEOTIDE SEQUENCE</scope>
    <source>
        <strain evidence="1">F60SS</strain>
        <tissue evidence="1">Leaves</tissue>
    </source>
</reference>
<sequence length="202" mass="23166">MDIINSSHRPFTYKPSSVEEDSFVRGLLFFTARKRRKWSSPSWEQCTTTTTWYHDGSFHGVARHYTNLHGKIRSDAEKQADIDRVIKPLLEAGVNPNVFTLKNLAANGVKSNYLLKHIRAISRFRGEDMDEVLSIGIRRGILSGLPKRMTLNNLMELCRYIKSAEFVVDESDDNRIRKKKLQDRDRVIIRVPQVGTPHAAAV</sequence>
<protein>
    <submittedName>
        <fullName evidence="1">Uncharacterized protein</fullName>
    </submittedName>
</protein>
<name>A0A9Q0JDW4_9ROSI</name>
<keyword evidence="2" id="KW-1185">Reference proteome</keyword>
<evidence type="ECO:0000313" key="2">
    <source>
        <dbReference type="Proteomes" id="UP001141552"/>
    </source>
</evidence>
<dbReference type="AlphaFoldDB" id="A0A9Q0JDW4"/>
<reference evidence="1" key="2">
    <citation type="journal article" date="2023" name="Plants (Basel)">
        <title>Annotation of the Turnera subulata (Passifloraceae) Draft Genome Reveals the S-Locus Evolved after the Divergence of Turneroideae from Passifloroideae in a Stepwise Manner.</title>
        <authorList>
            <person name="Henning P.M."/>
            <person name="Roalson E.H."/>
            <person name="Mir W."/>
            <person name="McCubbin A.G."/>
            <person name="Shore J.S."/>
        </authorList>
    </citation>
    <scope>NUCLEOTIDE SEQUENCE</scope>
    <source>
        <strain evidence="1">F60SS</strain>
    </source>
</reference>
<evidence type="ECO:0000313" key="1">
    <source>
        <dbReference type="EMBL" id="KAJ4837030.1"/>
    </source>
</evidence>
<proteinExistence type="predicted"/>
<organism evidence="1 2">
    <name type="scientific">Turnera subulata</name>
    <dbReference type="NCBI Taxonomy" id="218843"/>
    <lineage>
        <taxon>Eukaryota</taxon>
        <taxon>Viridiplantae</taxon>
        <taxon>Streptophyta</taxon>
        <taxon>Embryophyta</taxon>
        <taxon>Tracheophyta</taxon>
        <taxon>Spermatophyta</taxon>
        <taxon>Magnoliopsida</taxon>
        <taxon>eudicotyledons</taxon>
        <taxon>Gunneridae</taxon>
        <taxon>Pentapetalae</taxon>
        <taxon>rosids</taxon>
        <taxon>fabids</taxon>
        <taxon>Malpighiales</taxon>
        <taxon>Passifloraceae</taxon>
        <taxon>Turnera</taxon>
    </lineage>
</organism>